<dbReference type="RefSeq" id="WP_229954589.1">
    <property type="nucleotide sequence ID" value="NZ_BAAAEM010000002.1"/>
</dbReference>
<dbReference type="Proteomes" id="UP001500713">
    <property type="component" value="Unassembled WGS sequence"/>
</dbReference>
<gene>
    <name evidence="2" type="ORF">GCM10009096_20920</name>
</gene>
<evidence type="ECO:0000313" key="2">
    <source>
        <dbReference type="EMBL" id="GAA0478756.1"/>
    </source>
</evidence>
<name>A0ABN1AL07_9SPHN</name>
<comment type="caution">
    <text evidence="2">The sequence shown here is derived from an EMBL/GenBank/DDBJ whole genome shotgun (WGS) entry which is preliminary data.</text>
</comment>
<feature type="signal peptide" evidence="1">
    <location>
        <begin position="1"/>
        <end position="29"/>
    </location>
</feature>
<evidence type="ECO:0000256" key="1">
    <source>
        <dbReference type="SAM" id="SignalP"/>
    </source>
</evidence>
<feature type="chain" id="PRO_5045432103" description="DUF4105 domain-containing protein" evidence="1">
    <location>
        <begin position="30"/>
        <end position="175"/>
    </location>
</feature>
<protein>
    <recommendedName>
        <fullName evidence="4">DUF4105 domain-containing protein</fullName>
    </recommendedName>
</protein>
<keyword evidence="1" id="KW-0732">Signal</keyword>
<keyword evidence="3" id="KW-1185">Reference proteome</keyword>
<evidence type="ECO:0000313" key="3">
    <source>
        <dbReference type="Proteomes" id="UP001500713"/>
    </source>
</evidence>
<sequence>MTRQFFVMFRLRLLAILIPLFLAAMPAQAQVAVTFYSHDFGKNFPHAFFVLKGKLENGEIVDTSFGFTAVNISPGILWGSVKGKVETPKPKYIANSNPHFTVTVGDNEYRELMALVTKWRNKPQKSYSLNKRNCVHFASEAIAILGYRFNAKTKFWKKPRSFMEEVMALNPMLKK</sequence>
<reference evidence="2 3" key="1">
    <citation type="journal article" date="2019" name="Int. J. Syst. Evol. Microbiol.">
        <title>The Global Catalogue of Microorganisms (GCM) 10K type strain sequencing project: providing services to taxonomists for standard genome sequencing and annotation.</title>
        <authorList>
            <consortium name="The Broad Institute Genomics Platform"/>
            <consortium name="The Broad Institute Genome Sequencing Center for Infectious Disease"/>
            <person name="Wu L."/>
            <person name="Ma J."/>
        </authorList>
    </citation>
    <scope>NUCLEOTIDE SEQUENCE [LARGE SCALE GENOMIC DNA]</scope>
    <source>
        <strain evidence="2 3">JCM 14162</strain>
    </source>
</reference>
<accession>A0ABN1AL07</accession>
<proteinExistence type="predicted"/>
<dbReference type="EMBL" id="BAAAEM010000002">
    <property type="protein sequence ID" value="GAA0478756.1"/>
    <property type="molecule type" value="Genomic_DNA"/>
</dbReference>
<organism evidence="2 3">
    <name type="scientific">Parasphingorhabdus litoris</name>
    <dbReference type="NCBI Taxonomy" id="394733"/>
    <lineage>
        <taxon>Bacteria</taxon>
        <taxon>Pseudomonadati</taxon>
        <taxon>Pseudomonadota</taxon>
        <taxon>Alphaproteobacteria</taxon>
        <taxon>Sphingomonadales</taxon>
        <taxon>Sphingomonadaceae</taxon>
        <taxon>Parasphingorhabdus</taxon>
    </lineage>
</organism>
<evidence type="ECO:0008006" key="4">
    <source>
        <dbReference type="Google" id="ProtNLM"/>
    </source>
</evidence>